<dbReference type="SMART" id="SM00563">
    <property type="entry name" value="PlsC"/>
    <property type="match status" value="1"/>
</dbReference>
<dbReference type="AlphaFoldDB" id="A0A0N9IG52"/>
<dbReference type="EMBL" id="CP012752">
    <property type="protein sequence ID" value="ALG15526.1"/>
    <property type="molecule type" value="Genomic_DNA"/>
</dbReference>
<protein>
    <submittedName>
        <fullName evidence="5">Acyl-phosphate glycerol 3-phosphate acyltransferase</fullName>
    </submittedName>
</protein>
<gene>
    <name evidence="5" type="ORF">AOZ06_43960</name>
</gene>
<feature type="domain" description="Phospholipid/glycerol acyltransferase" evidence="4">
    <location>
        <begin position="57"/>
        <end position="176"/>
    </location>
</feature>
<evidence type="ECO:0000313" key="6">
    <source>
        <dbReference type="Proteomes" id="UP000063699"/>
    </source>
</evidence>
<dbReference type="CDD" id="cd07989">
    <property type="entry name" value="LPLAT_AGPAT-like"/>
    <property type="match status" value="1"/>
</dbReference>
<dbReference type="RefSeq" id="WP_054297372.1">
    <property type="nucleotide sequence ID" value="NZ_CP012752.1"/>
</dbReference>
<evidence type="ECO:0000313" key="5">
    <source>
        <dbReference type="EMBL" id="ALG15526.1"/>
    </source>
</evidence>
<dbReference type="InterPro" id="IPR002123">
    <property type="entry name" value="Plipid/glycerol_acylTrfase"/>
</dbReference>
<dbReference type="Proteomes" id="UP000063699">
    <property type="component" value="Chromosome"/>
</dbReference>
<sequence length="274" mass="29796">MVALYRDGDEPTRRTGPASPIAPVWRGMLETNRGFVALAGNLEVTGSVPRELRDGPLVLAPNHIGVFDPFVLTKACYRIGIAPKFMLAAGLLDTPVVGWGLRHAGALRVERGQSTVLESFAKAVEAIKLAEAPLLVYPEGRVTHERGMWPERGKTGVARIALAANAKVVPVSQWGAHEAAVWGTETVKGWSDVKPVLASFVRAMVRRPTFKVHFGDPVDLSGLSADKPGDAVRAHKRIMQAITDNLVRLRPDEPDMPAFHDPTRPTDTVSPWRS</sequence>
<feature type="region of interest" description="Disordered" evidence="3">
    <location>
        <begin position="250"/>
        <end position="274"/>
    </location>
</feature>
<dbReference type="Pfam" id="PF01553">
    <property type="entry name" value="Acyltransferase"/>
    <property type="match status" value="1"/>
</dbReference>
<reference evidence="5 6" key="1">
    <citation type="submission" date="2015-07" db="EMBL/GenBank/DDBJ databases">
        <title>Genome sequencing of Kibdelosporangium phytohabitans.</title>
        <authorList>
            <person name="Qin S."/>
            <person name="Xing K."/>
        </authorList>
    </citation>
    <scope>NUCLEOTIDE SEQUENCE [LARGE SCALE GENOMIC DNA]</scope>
    <source>
        <strain evidence="5 6">KLBMP1111</strain>
    </source>
</reference>
<keyword evidence="6" id="KW-1185">Reference proteome</keyword>
<dbReference type="PANTHER" id="PTHR10434">
    <property type="entry name" value="1-ACYL-SN-GLYCEROL-3-PHOSPHATE ACYLTRANSFERASE"/>
    <property type="match status" value="1"/>
</dbReference>
<keyword evidence="2 5" id="KW-0012">Acyltransferase</keyword>
<organism evidence="5 6">
    <name type="scientific">Kibdelosporangium phytohabitans</name>
    <dbReference type="NCBI Taxonomy" id="860235"/>
    <lineage>
        <taxon>Bacteria</taxon>
        <taxon>Bacillati</taxon>
        <taxon>Actinomycetota</taxon>
        <taxon>Actinomycetes</taxon>
        <taxon>Pseudonocardiales</taxon>
        <taxon>Pseudonocardiaceae</taxon>
        <taxon>Kibdelosporangium</taxon>
    </lineage>
</organism>
<dbReference type="GO" id="GO:0003841">
    <property type="term" value="F:1-acylglycerol-3-phosphate O-acyltransferase activity"/>
    <property type="evidence" value="ECO:0007669"/>
    <property type="project" value="TreeGrafter"/>
</dbReference>
<evidence type="ECO:0000256" key="3">
    <source>
        <dbReference type="SAM" id="MobiDB-lite"/>
    </source>
</evidence>
<dbReference type="KEGG" id="kphy:AOZ06_43960"/>
<evidence type="ECO:0000259" key="4">
    <source>
        <dbReference type="SMART" id="SM00563"/>
    </source>
</evidence>
<evidence type="ECO:0000256" key="1">
    <source>
        <dbReference type="ARBA" id="ARBA00022679"/>
    </source>
</evidence>
<accession>A0A0N9IG52</accession>
<name>A0A0N9IG52_9PSEU</name>
<feature type="compositionally biased region" description="Polar residues" evidence="3">
    <location>
        <begin position="265"/>
        <end position="274"/>
    </location>
</feature>
<dbReference type="SUPFAM" id="SSF69593">
    <property type="entry name" value="Glycerol-3-phosphate (1)-acyltransferase"/>
    <property type="match status" value="1"/>
</dbReference>
<dbReference type="GO" id="GO:0006654">
    <property type="term" value="P:phosphatidic acid biosynthetic process"/>
    <property type="evidence" value="ECO:0007669"/>
    <property type="project" value="TreeGrafter"/>
</dbReference>
<keyword evidence="1 5" id="KW-0808">Transferase</keyword>
<dbReference type="PANTHER" id="PTHR10434:SF11">
    <property type="entry name" value="1-ACYL-SN-GLYCEROL-3-PHOSPHATE ACYLTRANSFERASE"/>
    <property type="match status" value="1"/>
</dbReference>
<dbReference type="STRING" id="860235.AOZ06_43960"/>
<evidence type="ECO:0000256" key="2">
    <source>
        <dbReference type="ARBA" id="ARBA00023315"/>
    </source>
</evidence>
<proteinExistence type="predicted"/>